<feature type="domain" description="ABC transporter" evidence="7">
    <location>
        <begin position="13"/>
        <end position="243"/>
    </location>
</feature>
<evidence type="ECO:0000256" key="5">
    <source>
        <dbReference type="ARBA" id="ARBA00022967"/>
    </source>
</evidence>
<keyword evidence="1" id="KW-0813">Transport</keyword>
<dbReference type="Proteomes" id="UP000002191">
    <property type="component" value="Chromosome"/>
</dbReference>
<accession>E6VTI1</accession>
<dbReference type="InterPro" id="IPR012340">
    <property type="entry name" value="NA-bd_OB-fold"/>
</dbReference>
<dbReference type="KEGG" id="das:Daes_1142"/>
<dbReference type="Gene3D" id="2.40.50.100">
    <property type="match status" value="1"/>
</dbReference>
<dbReference type="PROSITE" id="PS50893">
    <property type="entry name" value="ABC_TRANSPORTER_2"/>
    <property type="match status" value="1"/>
</dbReference>
<dbReference type="Pfam" id="PF00005">
    <property type="entry name" value="ABC_tran"/>
    <property type="match status" value="1"/>
</dbReference>
<gene>
    <name evidence="8" type="ordered locus">Daes_1142</name>
</gene>
<dbReference type="RefSeq" id="WP_013514089.1">
    <property type="nucleotide sequence ID" value="NC_014844.1"/>
</dbReference>
<proteinExistence type="predicted"/>
<dbReference type="InterPro" id="IPR008995">
    <property type="entry name" value="Mo/tungstate-bd_C_term_dom"/>
</dbReference>
<evidence type="ECO:0000259" key="7">
    <source>
        <dbReference type="PROSITE" id="PS50893"/>
    </source>
</evidence>
<keyword evidence="6" id="KW-0472">Membrane</keyword>
<dbReference type="GO" id="GO:0022857">
    <property type="term" value="F:transmembrane transporter activity"/>
    <property type="evidence" value="ECO:0007669"/>
    <property type="project" value="InterPro"/>
</dbReference>
<evidence type="ECO:0000256" key="1">
    <source>
        <dbReference type="ARBA" id="ARBA00022448"/>
    </source>
</evidence>
<dbReference type="eggNOG" id="COG3842">
    <property type="taxonomic scope" value="Bacteria"/>
</dbReference>
<dbReference type="STRING" id="643562.Daes_1142"/>
<dbReference type="Gene3D" id="2.40.50.140">
    <property type="entry name" value="Nucleic acid-binding proteins"/>
    <property type="match status" value="1"/>
</dbReference>
<dbReference type="EMBL" id="CP002431">
    <property type="protein sequence ID" value="ADU62158.1"/>
    <property type="molecule type" value="Genomic_DNA"/>
</dbReference>
<dbReference type="PANTHER" id="PTHR43875:SF15">
    <property type="entry name" value="TREHALOSE IMPORT ATP-BINDING PROTEIN SUGC"/>
    <property type="match status" value="1"/>
</dbReference>
<evidence type="ECO:0000313" key="8">
    <source>
        <dbReference type="EMBL" id="ADU62158.1"/>
    </source>
</evidence>
<reference evidence="8 9" key="2">
    <citation type="journal article" date="2014" name="Genome Announc.">
        <title>Complete Genome Sequence of the Subsurface, Mesophilic Sulfate-Reducing Bacterium Desulfovibrio aespoeensis Aspo-2.</title>
        <authorList>
            <person name="Pedersen K."/>
            <person name="Bengtsson A."/>
            <person name="Edlund J."/>
            <person name="Rabe L."/>
            <person name="Hazen T."/>
            <person name="Chakraborty R."/>
            <person name="Goodwin L."/>
            <person name="Shapiro N."/>
        </authorList>
    </citation>
    <scope>NUCLEOTIDE SEQUENCE [LARGE SCALE GENOMIC DNA]</scope>
    <source>
        <strain evidence="9">ATCC 700646 / DSM 10631 / Aspo-2</strain>
    </source>
</reference>
<dbReference type="GO" id="GO:0005524">
    <property type="term" value="F:ATP binding"/>
    <property type="evidence" value="ECO:0007669"/>
    <property type="project" value="UniProtKB-KW"/>
</dbReference>
<dbReference type="InterPro" id="IPR003439">
    <property type="entry name" value="ABC_transporter-like_ATP-bd"/>
</dbReference>
<sequence length="373" mass="40778">MNDTAVNRQNPALCVDGVCKRFRTTKALDEVSFIVPEASLTVVLGSAGAGKTTMLRLIAGLDKPDAGRIELAGSNVAGWEPKDRNVAMIFDNLALYPDKTGFGNIASPLVIRGESREVVEERVGEMARTLQITHIMQRLPKTMSGGERQRVALGRALIRTPSLFLLDEPLSSLDAKLRIDLRAELRRMQRDHGYTFLLATPDFHEAMAIADTIVMLREGRVVQIDTPQTMYDQPADREVAEFIGAPRINLVAASHEPATASLCFARARVDFPAHLGRLSEALPTQFELGIRPEHLRLADPDSAPVRAELVDVESLGPRSVLTVRNEAAELRLLVDSLDTVSLSLNSPVGVELAHAHRLLAFDPATGRRIGHGL</sequence>
<dbReference type="InterPro" id="IPR017871">
    <property type="entry name" value="ABC_transporter-like_CS"/>
</dbReference>
<dbReference type="OrthoDB" id="9809450at2"/>
<evidence type="ECO:0000256" key="4">
    <source>
        <dbReference type="ARBA" id="ARBA00022840"/>
    </source>
</evidence>
<dbReference type="SUPFAM" id="SSF50331">
    <property type="entry name" value="MOP-like"/>
    <property type="match status" value="1"/>
</dbReference>
<dbReference type="PANTHER" id="PTHR43875">
    <property type="entry name" value="MALTODEXTRIN IMPORT ATP-BINDING PROTEIN MSMX"/>
    <property type="match status" value="1"/>
</dbReference>
<protein>
    <submittedName>
        <fullName evidence="8">ABC transporter related protein</fullName>
    </submittedName>
</protein>
<dbReference type="SMART" id="SM00382">
    <property type="entry name" value="AAA"/>
    <property type="match status" value="1"/>
</dbReference>
<evidence type="ECO:0000256" key="2">
    <source>
        <dbReference type="ARBA" id="ARBA00022475"/>
    </source>
</evidence>
<keyword evidence="5" id="KW-1278">Translocase</keyword>
<dbReference type="Gene3D" id="3.40.50.300">
    <property type="entry name" value="P-loop containing nucleotide triphosphate hydrolases"/>
    <property type="match status" value="1"/>
</dbReference>
<keyword evidence="3" id="KW-0547">Nucleotide-binding</keyword>
<reference evidence="9" key="1">
    <citation type="submission" date="2010-12" db="EMBL/GenBank/DDBJ databases">
        <title>Complete sequence of Desulfovibrio aespoeensis Aspo-2.</title>
        <authorList>
            <consortium name="US DOE Joint Genome Institute"/>
            <person name="Lucas S."/>
            <person name="Copeland A."/>
            <person name="Lapidus A."/>
            <person name="Cheng J.-F."/>
            <person name="Goodwin L."/>
            <person name="Pitluck S."/>
            <person name="Chertkov O."/>
            <person name="Misra M."/>
            <person name="Detter J.C."/>
            <person name="Han C."/>
            <person name="Tapia R."/>
            <person name="Land M."/>
            <person name="Hauser L."/>
            <person name="Kyrpides N."/>
            <person name="Ivanova N."/>
            <person name="Ovchinnikova G."/>
            <person name="Pedersen K."/>
            <person name="Jagevall S."/>
            <person name="Hazen T."/>
            <person name="Woyke T."/>
        </authorList>
    </citation>
    <scope>NUCLEOTIDE SEQUENCE [LARGE SCALE GENOMIC DNA]</scope>
    <source>
        <strain evidence="9">ATCC 700646 / DSM 10631 / Aspo-2</strain>
    </source>
</reference>
<dbReference type="Pfam" id="PF08402">
    <property type="entry name" value="TOBE_2"/>
    <property type="match status" value="1"/>
</dbReference>
<dbReference type="PROSITE" id="PS00211">
    <property type="entry name" value="ABC_TRANSPORTER_1"/>
    <property type="match status" value="1"/>
</dbReference>
<dbReference type="InterPro" id="IPR003593">
    <property type="entry name" value="AAA+_ATPase"/>
</dbReference>
<organism evidence="8 9">
    <name type="scientific">Pseudodesulfovibrio aespoeensis (strain ATCC 700646 / DSM 10631 / Aspo-2)</name>
    <name type="common">Desulfovibrio aespoeensis</name>
    <dbReference type="NCBI Taxonomy" id="643562"/>
    <lineage>
        <taxon>Bacteria</taxon>
        <taxon>Pseudomonadati</taxon>
        <taxon>Thermodesulfobacteriota</taxon>
        <taxon>Desulfovibrionia</taxon>
        <taxon>Desulfovibrionales</taxon>
        <taxon>Desulfovibrionaceae</taxon>
    </lineage>
</organism>
<evidence type="ECO:0000256" key="3">
    <source>
        <dbReference type="ARBA" id="ARBA00022741"/>
    </source>
</evidence>
<dbReference type="InterPro" id="IPR027417">
    <property type="entry name" value="P-loop_NTPase"/>
</dbReference>
<keyword evidence="9" id="KW-1185">Reference proteome</keyword>
<keyword evidence="2" id="KW-1003">Cell membrane</keyword>
<keyword evidence="4" id="KW-0067">ATP-binding</keyword>
<dbReference type="GO" id="GO:0055052">
    <property type="term" value="C:ATP-binding cassette (ABC) transporter complex, substrate-binding subunit-containing"/>
    <property type="evidence" value="ECO:0007669"/>
    <property type="project" value="TreeGrafter"/>
</dbReference>
<dbReference type="InterPro" id="IPR047641">
    <property type="entry name" value="ABC_transpr_MalK/UgpC-like"/>
</dbReference>
<dbReference type="InterPro" id="IPR013611">
    <property type="entry name" value="Transp-assoc_OB_typ2"/>
</dbReference>
<dbReference type="SUPFAM" id="SSF52540">
    <property type="entry name" value="P-loop containing nucleoside triphosphate hydrolases"/>
    <property type="match status" value="1"/>
</dbReference>
<evidence type="ECO:0000313" key="9">
    <source>
        <dbReference type="Proteomes" id="UP000002191"/>
    </source>
</evidence>
<dbReference type="GO" id="GO:0016887">
    <property type="term" value="F:ATP hydrolysis activity"/>
    <property type="evidence" value="ECO:0007669"/>
    <property type="project" value="InterPro"/>
</dbReference>
<evidence type="ECO:0000256" key="6">
    <source>
        <dbReference type="ARBA" id="ARBA00023136"/>
    </source>
</evidence>
<dbReference type="AlphaFoldDB" id="E6VTI1"/>
<dbReference type="HOGENOM" id="CLU_000604_1_1_7"/>
<name>E6VTI1_PSEA9</name>